<feature type="transmembrane region" description="Helical" evidence="2">
    <location>
        <begin position="28"/>
        <end position="47"/>
    </location>
</feature>
<feature type="compositionally biased region" description="Basic and acidic residues" evidence="1">
    <location>
        <begin position="1"/>
        <end position="10"/>
    </location>
</feature>
<sequence length="243" mass="25441">MTSRDDDRPGDGTTAPPLPRRRPGQRRALQVAGVAGLAVTLGGAAYVTTSAIVAHDATTTRDIAAVGPITAAPSGPTPSVAGSASASTPVRPSATTSATPSTPPDVVKKIKEAREKAARDGYEVQRPVPQKTEGTVDPDRVETRTRGSLKEGGIVRIVAAPGDLTGQGELAWVAGGVRSYRDARCSQTFKFSTSPTPRKRDNLLICWRTSATKSVVAVVVDPQGRPSRAKALAELHKKWASMD</sequence>
<name>A0A561VS09_ACTTI</name>
<organism evidence="3 4">
    <name type="scientific">Actinoplanes teichomyceticus</name>
    <dbReference type="NCBI Taxonomy" id="1867"/>
    <lineage>
        <taxon>Bacteria</taxon>
        <taxon>Bacillati</taxon>
        <taxon>Actinomycetota</taxon>
        <taxon>Actinomycetes</taxon>
        <taxon>Micromonosporales</taxon>
        <taxon>Micromonosporaceae</taxon>
        <taxon>Actinoplanes</taxon>
    </lineage>
</organism>
<evidence type="ECO:0000256" key="2">
    <source>
        <dbReference type="SAM" id="Phobius"/>
    </source>
</evidence>
<keyword evidence="2" id="KW-1133">Transmembrane helix</keyword>
<feature type="region of interest" description="Disordered" evidence="1">
    <location>
        <begin position="69"/>
        <end position="145"/>
    </location>
</feature>
<dbReference type="OrthoDB" id="3298397at2"/>
<accession>A0A561VS09</accession>
<protein>
    <submittedName>
        <fullName evidence="3">Uncharacterized protein</fullName>
    </submittedName>
</protein>
<evidence type="ECO:0000313" key="4">
    <source>
        <dbReference type="Proteomes" id="UP000320239"/>
    </source>
</evidence>
<evidence type="ECO:0000313" key="3">
    <source>
        <dbReference type="EMBL" id="TWG14404.1"/>
    </source>
</evidence>
<dbReference type="RefSeq" id="WP_145830977.1">
    <property type="nucleotide sequence ID" value="NZ_BOMX01000080.1"/>
</dbReference>
<keyword evidence="2" id="KW-0812">Transmembrane</keyword>
<evidence type="ECO:0000256" key="1">
    <source>
        <dbReference type="SAM" id="MobiDB-lite"/>
    </source>
</evidence>
<dbReference type="Proteomes" id="UP000320239">
    <property type="component" value="Unassembled WGS sequence"/>
</dbReference>
<dbReference type="EMBL" id="VIWY01000004">
    <property type="protein sequence ID" value="TWG14404.1"/>
    <property type="molecule type" value="Genomic_DNA"/>
</dbReference>
<keyword evidence="4" id="KW-1185">Reference proteome</keyword>
<feature type="region of interest" description="Disordered" evidence="1">
    <location>
        <begin position="1"/>
        <end position="29"/>
    </location>
</feature>
<proteinExistence type="predicted"/>
<feature type="compositionally biased region" description="Low complexity" evidence="1">
    <location>
        <begin position="83"/>
        <end position="100"/>
    </location>
</feature>
<reference evidence="3 4" key="1">
    <citation type="submission" date="2019-06" db="EMBL/GenBank/DDBJ databases">
        <title>Sequencing the genomes of 1000 actinobacteria strains.</title>
        <authorList>
            <person name="Klenk H.-P."/>
        </authorList>
    </citation>
    <scope>NUCLEOTIDE SEQUENCE [LARGE SCALE GENOMIC DNA]</scope>
    <source>
        <strain evidence="3 4">DSM 43866</strain>
    </source>
</reference>
<keyword evidence="2" id="KW-0472">Membrane</keyword>
<dbReference type="AlphaFoldDB" id="A0A561VS09"/>
<feature type="compositionally biased region" description="Basic and acidic residues" evidence="1">
    <location>
        <begin position="106"/>
        <end position="123"/>
    </location>
</feature>
<gene>
    <name evidence="3" type="ORF">FHX34_104704</name>
</gene>
<comment type="caution">
    <text evidence="3">The sequence shown here is derived from an EMBL/GenBank/DDBJ whole genome shotgun (WGS) entry which is preliminary data.</text>
</comment>